<evidence type="ECO:0000313" key="4">
    <source>
        <dbReference type="Proteomes" id="UP000305041"/>
    </source>
</evidence>
<dbReference type="Pfam" id="PF16694">
    <property type="entry name" value="Cytochrome_P460"/>
    <property type="match status" value="1"/>
</dbReference>
<sequence>MFFNTHRVLVCALALATVSAGTLIAQDDLINRASFTAEGAVELPQDIRRWVYVGTPLTPNALNGGEAPFPEFHNVYVEPSAFDHWSATGTWADGSQIAKELVMIQTDEGTDPETGANAQVSGVGYFQGDFVGMELTVKDSTRYTDEPGNWAYFSFGHSGQPYAATAKAFETDSCNSCHEANAADDFVFTQFYPVLRAAKPTQ</sequence>
<gene>
    <name evidence="3" type="ORF">FEE96_01965</name>
</gene>
<dbReference type="CDD" id="cd20751">
    <property type="entry name" value="cyt_P460_Ne-like"/>
    <property type="match status" value="1"/>
</dbReference>
<dbReference type="Proteomes" id="UP000305041">
    <property type="component" value="Unassembled WGS sequence"/>
</dbReference>
<comment type="caution">
    <text evidence="3">The sequence shown here is derived from an EMBL/GenBank/DDBJ whole genome shotgun (WGS) entry which is preliminary data.</text>
</comment>
<dbReference type="Gene3D" id="3.50.70.20">
    <property type="entry name" value="Cytochrome P460"/>
    <property type="match status" value="1"/>
</dbReference>
<dbReference type="InterPro" id="IPR038142">
    <property type="entry name" value="Cytochrome_P460_sp"/>
</dbReference>
<name>A0ABY2V120_9RHOB</name>
<dbReference type="EMBL" id="VAUA01000001">
    <property type="protein sequence ID" value="TLP69077.1"/>
    <property type="molecule type" value="Genomic_DNA"/>
</dbReference>
<protein>
    <recommendedName>
        <fullName evidence="2">Cytochrome P460 domain-containing protein</fullName>
    </recommendedName>
</protein>
<keyword evidence="4" id="KW-1185">Reference proteome</keyword>
<organism evidence="3 4">
    <name type="scientific">Parasedimentitalea maritima</name>
    <dbReference type="NCBI Taxonomy" id="2578117"/>
    <lineage>
        <taxon>Bacteria</taxon>
        <taxon>Pseudomonadati</taxon>
        <taxon>Pseudomonadota</taxon>
        <taxon>Alphaproteobacteria</taxon>
        <taxon>Rhodobacterales</taxon>
        <taxon>Paracoccaceae</taxon>
        <taxon>Parasedimentitalea</taxon>
    </lineage>
</organism>
<proteinExistence type="predicted"/>
<feature type="signal peptide" evidence="1">
    <location>
        <begin position="1"/>
        <end position="25"/>
    </location>
</feature>
<reference evidence="3 4" key="1">
    <citation type="submission" date="2019-05" db="EMBL/GenBank/DDBJ databases">
        <title>Draft genome sequence of Pelagicola sp. DSW4-44.</title>
        <authorList>
            <person name="Oh J."/>
        </authorList>
    </citation>
    <scope>NUCLEOTIDE SEQUENCE [LARGE SCALE GENOMIC DNA]</scope>
    <source>
        <strain evidence="3 4">DSW4-44</strain>
    </source>
</reference>
<evidence type="ECO:0000313" key="3">
    <source>
        <dbReference type="EMBL" id="TLP69077.1"/>
    </source>
</evidence>
<keyword evidence="1" id="KW-0732">Signal</keyword>
<feature type="domain" description="Cytochrome P460" evidence="2">
    <location>
        <begin position="44"/>
        <end position="189"/>
    </location>
</feature>
<dbReference type="RefSeq" id="WP_138161310.1">
    <property type="nucleotide sequence ID" value="NZ_VAUA01000001.1"/>
</dbReference>
<feature type="chain" id="PRO_5047193230" description="Cytochrome P460 domain-containing protein" evidence="1">
    <location>
        <begin position="26"/>
        <end position="202"/>
    </location>
</feature>
<dbReference type="InterPro" id="IPR032033">
    <property type="entry name" value="Cytochrome_P460"/>
</dbReference>
<evidence type="ECO:0000259" key="2">
    <source>
        <dbReference type="Pfam" id="PF16694"/>
    </source>
</evidence>
<accession>A0ABY2V120</accession>
<evidence type="ECO:0000256" key="1">
    <source>
        <dbReference type="SAM" id="SignalP"/>
    </source>
</evidence>